<gene>
    <name evidence="8" type="ORF">PENCOP_c006G08672</name>
</gene>
<comment type="caution">
    <text evidence="8">The sequence shown here is derived from an EMBL/GenBank/DDBJ whole genome shotgun (WGS) entry which is preliminary data.</text>
</comment>
<dbReference type="GO" id="GO:0016020">
    <property type="term" value="C:membrane"/>
    <property type="evidence" value="ECO:0007669"/>
    <property type="project" value="UniProtKB-SubCell"/>
</dbReference>
<sequence>MPWPWCFPSRQGQPKTTKTSPPPSDETGLKLLYDGLAPKVDIVAVHGLGGHRENSWTAANGVNWLRDLLPSDMLNTRVLSWGYSVPTRENSQQKISEQLVYDLWKLRSSTYTANRPIIFIAHSLGGPLVKSALLYADSVQEPHVLDVRSIKSSTHGVIFMGTPELDSRLLGLQSYLATARDSEQESSDIYKEAQWLVTTLQSYPSISQEFWSLFVHERSDFMSTNITLDQTASSPLQKSLSHICIQADHGGMIKFESSLDEGYLKIKEHLVCAAEVLEQETDT</sequence>
<dbReference type="InterPro" id="IPR029058">
    <property type="entry name" value="AB_hydrolase_fold"/>
</dbReference>
<comment type="subcellular location">
    <subcellularLocation>
        <location evidence="2">Endoplasmic reticulum</location>
    </subcellularLocation>
    <subcellularLocation>
        <location evidence="3">Membrane</location>
    </subcellularLocation>
    <subcellularLocation>
        <location evidence="1">Mitochondrion</location>
    </subcellularLocation>
</comment>
<dbReference type="Proteomes" id="UP000191500">
    <property type="component" value="Unassembled WGS sequence"/>
</dbReference>
<feature type="region of interest" description="Disordered" evidence="7">
    <location>
        <begin position="1"/>
        <end position="25"/>
    </location>
</feature>
<organism evidence="8 9">
    <name type="scientific">Penicillium coprophilum</name>
    <dbReference type="NCBI Taxonomy" id="36646"/>
    <lineage>
        <taxon>Eukaryota</taxon>
        <taxon>Fungi</taxon>
        <taxon>Dikarya</taxon>
        <taxon>Ascomycota</taxon>
        <taxon>Pezizomycotina</taxon>
        <taxon>Eurotiomycetes</taxon>
        <taxon>Eurotiomycetidae</taxon>
        <taxon>Eurotiales</taxon>
        <taxon>Aspergillaceae</taxon>
        <taxon>Penicillium</taxon>
    </lineage>
</organism>
<keyword evidence="4" id="KW-0256">Endoplasmic reticulum</keyword>
<evidence type="ECO:0008006" key="10">
    <source>
        <dbReference type="Google" id="ProtNLM"/>
    </source>
</evidence>
<dbReference type="EMBL" id="MDDG01000006">
    <property type="protein sequence ID" value="OQE40082.1"/>
    <property type="molecule type" value="Genomic_DNA"/>
</dbReference>
<dbReference type="Gene3D" id="3.40.50.1820">
    <property type="entry name" value="alpha/beta hydrolase"/>
    <property type="match status" value="1"/>
</dbReference>
<evidence type="ECO:0000313" key="9">
    <source>
        <dbReference type="Proteomes" id="UP000191500"/>
    </source>
</evidence>
<protein>
    <recommendedName>
        <fullName evidence="10">DUF676 domain-containing protein</fullName>
    </recommendedName>
</protein>
<evidence type="ECO:0000256" key="3">
    <source>
        <dbReference type="ARBA" id="ARBA00004370"/>
    </source>
</evidence>
<name>A0A1V6UNT1_9EURO</name>
<evidence type="ECO:0000256" key="7">
    <source>
        <dbReference type="SAM" id="MobiDB-lite"/>
    </source>
</evidence>
<evidence type="ECO:0000256" key="5">
    <source>
        <dbReference type="ARBA" id="ARBA00023128"/>
    </source>
</evidence>
<dbReference type="GO" id="GO:0072330">
    <property type="term" value="P:monocarboxylic acid biosynthetic process"/>
    <property type="evidence" value="ECO:0007669"/>
    <property type="project" value="UniProtKB-ARBA"/>
</dbReference>
<dbReference type="AlphaFoldDB" id="A0A1V6UNT1"/>
<reference evidence="9" key="1">
    <citation type="journal article" date="2017" name="Nat. Microbiol.">
        <title>Global analysis of biosynthetic gene clusters reveals vast potential of secondary metabolite production in Penicillium species.</title>
        <authorList>
            <person name="Nielsen J.C."/>
            <person name="Grijseels S."/>
            <person name="Prigent S."/>
            <person name="Ji B."/>
            <person name="Dainat J."/>
            <person name="Nielsen K.F."/>
            <person name="Frisvad J.C."/>
            <person name="Workman M."/>
            <person name="Nielsen J."/>
        </authorList>
    </citation>
    <scope>NUCLEOTIDE SEQUENCE [LARGE SCALE GENOMIC DNA]</scope>
    <source>
        <strain evidence="9">IBT 31321</strain>
    </source>
</reference>
<evidence type="ECO:0000256" key="2">
    <source>
        <dbReference type="ARBA" id="ARBA00004240"/>
    </source>
</evidence>
<dbReference type="GO" id="GO:0005739">
    <property type="term" value="C:mitochondrion"/>
    <property type="evidence" value="ECO:0007669"/>
    <property type="project" value="UniProtKB-SubCell"/>
</dbReference>
<dbReference type="SUPFAM" id="SSF53474">
    <property type="entry name" value="alpha/beta-Hydrolases"/>
    <property type="match status" value="1"/>
</dbReference>
<dbReference type="InterPro" id="IPR052374">
    <property type="entry name" value="SERAC1"/>
</dbReference>
<keyword evidence="9" id="KW-1185">Reference proteome</keyword>
<evidence type="ECO:0000256" key="1">
    <source>
        <dbReference type="ARBA" id="ARBA00004173"/>
    </source>
</evidence>
<accession>A0A1V6UNT1</accession>
<dbReference type="PANTHER" id="PTHR48182:SF2">
    <property type="entry name" value="PROTEIN SERAC1"/>
    <property type="match status" value="1"/>
</dbReference>
<dbReference type="PANTHER" id="PTHR48182">
    <property type="entry name" value="PROTEIN SERAC1"/>
    <property type="match status" value="1"/>
</dbReference>
<proteinExistence type="predicted"/>
<keyword evidence="5" id="KW-0496">Mitochondrion</keyword>
<dbReference type="GO" id="GO:0005783">
    <property type="term" value="C:endoplasmic reticulum"/>
    <property type="evidence" value="ECO:0007669"/>
    <property type="project" value="UniProtKB-SubCell"/>
</dbReference>
<evidence type="ECO:0000256" key="4">
    <source>
        <dbReference type="ARBA" id="ARBA00022824"/>
    </source>
</evidence>
<evidence type="ECO:0000313" key="8">
    <source>
        <dbReference type="EMBL" id="OQE40082.1"/>
    </source>
</evidence>
<evidence type="ECO:0000256" key="6">
    <source>
        <dbReference type="ARBA" id="ARBA00023136"/>
    </source>
</evidence>
<keyword evidence="6" id="KW-0472">Membrane</keyword>
<dbReference type="GO" id="GO:0017000">
    <property type="term" value="P:antibiotic biosynthetic process"/>
    <property type="evidence" value="ECO:0007669"/>
    <property type="project" value="UniProtKB-ARBA"/>
</dbReference>